<dbReference type="InterPro" id="IPR012939">
    <property type="entry name" value="Glyco_hydro_92"/>
</dbReference>
<dbReference type="SUPFAM" id="SSF48208">
    <property type="entry name" value="Six-hairpin glycosidases"/>
    <property type="match status" value="1"/>
</dbReference>
<dbReference type="NCBIfam" id="TIGR01180">
    <property type="entry name" value="aman2_put"/>
    <property type="match status" value="1"/>
</dbReference>
<dbReference type="InterPro" id="IPR041371">
    <property type="entry name" value="GH92_N"/>
</dbReference>
<keyword evidence="3" id="KW-0106">Calcium</keyword>
<dbReference type="GO" id="GO:0016798">
    <property type="term" value="F:hydrolase activity, acting on glycosyl bonds"/>
    <property type="evidence" value="ECO:0007669"/>
    <property type="project" value="UniProtKB-KW"/>
</dbReference>
<feature type="domain" description="Glycosyl hydrolase family 92" evidence="4">
    <location>
        <begin position="244"/>
        <end position="737"/>
    </location>
</feature>
<dbReference type="Pfam" id="PF07971">
    <property type="entry name" value="Glyco_hydro_92"/>
    <property type="match status" value="1"/>
</dbReference>
<comment type="cofactor">
    <cofactor evidence="1">
        <name>Ca(2+)</name>
        <dbReference type="ChEBI" id="CHEBI:29108"/>
    </cofactor>
</comment>
<name>A0ABU3D9X8_9FLAO</name>
<dbReference type="PANTHER" id="PTHR12143">
    <property type="entry name" value="PEPTIDE N-GLYCANASE PNGASE -RELATED"/>
    <property type="match status" value="1"/>
</dbReference>
<dbReference type="InterPro" id="IPR014718">
    <property type="entry name" value="GH-type_carb-bd"/>
</dbReference>
<accession>A0ABU3D9X8</accession>
<sequence>MRYFKYCLIVFVILIDGFISKVKSQASLQVLTEKDLVDYVNPYIGNIDRMLTPTYPTVHLPNSFMRISPSRVDYTDVTLQGLSLLRAGKDFAAFNLSPIQGDETEITPVISYSYDNEEVTPYSYSVILDKHETEVNLGVSHQSAIYQVSFKEEKDAFLILNAERGEMRWDGKELSGYQLLENGVRVYVYLLPDKAPINTYVLENEELIDRSQAEGKNASMVLKYSKDTPEINLRYGISFISVEQARKNMEREVLSTNIDELQSKGRKIWNDALNKIKADGSENDKTVFYTALYRSYYRPVSMSEDGHYFSAFDGKVHEDKGIPFYTDDSAWGTYRALHPLNALLDAEKEEALLTSYLRAAEQLDQFRMPKTMNVTGNQPGMHSNDILISFLDAYNKGIRGFDLEKAFRVGKNVVTKRTLAPGSDEPAGRLNKFYQEHGYVPAIWETDKELTPQVKPEIRRMAVSVTLGTAYDDWALAQMAKELDLQEDFQYFCNRSFNYRNLFNSRTKFFHPKDTEGKFLSSFDYELSGGQDGKLFFTEGNAWNYRFGLQYNLQDHINMMGGRSAFAEKLDSLFSKSLGLPKYRHYLQYPTQTGIVGGFAMGNEPSFHIPYLYNYAGKPWKTQERIRILLRQWFRNDLMGMPGDEAAGSMSAFAVFSFVGLYPVTPGMPVYNIGSPVFEQVNIELPNNLNFEIIAKNNSEENKYIQSAILSGQPLNKPWLNHSDIINGGKLILEMGPRPNKEWGVSASSAPPSMPIKCK</sequence>
<dbReference type="Gene3D" id="3.30.2080.10">
    <property type="entry name" value="GH92 mannosidase domain"/>
    <property type="match status" value="1"/>
</dbReference>
<evidence type="ECO:0000313" key="6">
    <source>
        <dbReference type="EMBL" id="MDT0678343.1"/>
    </source>
</evidence>
<gene>
    <name evidence="6" type="ORF">RM539_17305</name>
</gene>
<dbReference type="Gene3D" id="1.20.1610.10">
    <property type="entry name" value="alpha-1,2-mannosidases domains"/>
    <property type="match status" value="1"/>
</dbReference>
<evidence type="ECO:0000313" key="7">
    <source>
        <dbReference type="Proteomes" id="UP001262582"/>
    </source>
</evidence>
<dbReference type="Pfam" id="PF17678">
    <property type="entry name" value="Glyco_hydro_92N"/>
    <property type="match status" value="1"/>
</dbReference>
<dbReference type="EMBL" id="JAVRHK010000019">
    <property type="protein sequence ID" value="MDT0678343.1"/>
    <property type="molecule type" value="Genomic_DNA"/>
</dbReference>
<protein>
    <submittedName>
        <fullName evidence="6">GH92 family glycosyl hydrolase</fullName>
        <ecNumber evidence="6">3.2.1.-</ecNumber>
    </submittedName>
</protein>
<dbReference type="EC" id="3.2.1.-" evidence="6"/>
<keyword evidence="6" id="KW-0378">Hydrolase</keyword>
<dbReference type="Proteomes" id="UP001262582">
    <property type="component" value="Unassembled WGS sequence"/>
</dbReference>
<evidence type="ECO:0000259" key="4">
    <source>
        <dbReference type="Pfam" id="PF07971"/>
    </source>
</evidence>
<organism evidence="6 7">
    <name type="scientific">Autumnicola musiva</name>
    <dbReference type="NCBI Taxonomy" id="3075589"/>
    <lineage>
        <taxon>Bacteria</taxon>
        <taxon>Pseudomonadati</taxon>
        <taxon>Bacteroidota</taxon>
        <taxon>Flavobacteriia</taxon>
        <taxon>Flavobacteriales</taxon>
        <taxon>Flavobacteriaceae</taxon>
        <taxon>Autumnicola</taxon>
    </lineage>
</organism>
<feature type="domain" description="Glycosyl hydrolase family 92 N-terminal" evidence="5">
    <location>
        <begin position="39"/>
        <end position="238"/>
    </location>
</feature>
<evidence type="ECO:0000256" key="1">
    <source>
        <dbReference type="ARBA" id="ARBA00001913"/>
    </source>
</evidence>
<evidence type="ECO:0000256" key="3">
    <source>
        <dbReference type="ARBA" id="ARBA00022837"/>
    </source>
</evidence>
<dbReference type="Gene3D" id="2.70.98.10">
    <property type="match status" value="1"/>
</dbReference>
<dbReference type="InterPro" id="IPR008928">
    <property type="entry name" value="6-hairpin_glycosidase_sf"/>
</dbReference>
<dbReference type="RefSeq" id="WP_311504678.1">
    <property type="nucleotide sequence ID" value="NZ_JAVRHK010000019.1"/>
</dbReference>
<comment type="caution">
    <text evidence="6">The sequence shown here is derived from an EMBL/GenBank/DDBJ whole genome shotgun (WGS) entry which is preliminary data.</text>
</comment>
<dbReference type="InterPro" id="IPR050883">
    <property type="entry name" value="PNGase"/>
</dbReference>
<evidence type="ECO:0000259" key="5">
    <source>
        <dbReference type="Pfam" id="PF17678"/>
    </source>
</evidence>
<keyword evidence="7" id="KW-1185">Reference proteome</keyword>
<dbReference type="InterPro" id="IPR005887">
    <property type="entry name" value="GH92_a_mannosidase_put"/>
</dbReference>
<reference evidence="6 7" key="1">
    <citation type="submission" date="2023-09" db="EMBL/GenBank/DDBJ databases">
        <authorList>
            <person name="Rey-Velasco X."/>
        </authorList>
    </citation>
    <scope>NUCLEOTIDE SEQUENCE [LARGE SCALE GENOMIC DNA]</scope>
    <source>
        <strain evidence="6 7">F117</strain>
    </source>
</reference>
<dbReference type="PANTHER" id="PTHR12143:SF43">
    <property type="entry name" value="PUTATIVE-RELATED"/>
    <property type="match status" value="1"/>
</dbReference>
<comment type="subunit">
    <text evidence="2">Monomer.</text>
</comment>
<keyword evidence="6" id="KW-0326">Glycosidase</keyword>
<dbReference type="Gene3D" id="1.20.1050.60">
    <property type="entry name" value="alpha-1,2-mannosidase"/>
    <property type="match status" value="1"/>
</dbReference>
<proteinExistence type="predicted"/>
<evidence type="ECO:0000256" key="2">
    <source>
        <dbReference type="ARBA" id="ARBA00011245"/>
    </source>
</evidence>